<evidence type="ECO:0000313" key="1">
    <source>
        <dbReference type="EMBL" id="ESS67408.1"/>
    </source>
</evidence>
<dbReference type="STRING" id="1116472.MGMO_167c00290"/>
<dbReference type="Proteomes" id="UP000017842">
    <property type="component" value="Unassembled WGS sequence"/>
</dbReference>
<dbReference type="EMBL" id="AYLO01000152">
    <property type="protein sequence ID" value="ESS67408.1"/>
    <property type="molecule type" value="Genomic_DNA"/>
</dbReference>
<accession>V5BS56</accession>
<name>V5BS56_9GAMM</name>
<comment type="caution">
    <text evidence="1">The sequence shown here is derived from an EMBL/GenBank/DDBJ whole genome shotgun (WGS) entry which is preliminary data.</text>
</comment>
<organism evidence="1 2">
    <name type="scientific">Methyloglobulus morosus KoM1</name>
    <dbReference type="NCBI Taxonomy" id="1116472"/>
    <lineage>
        <taxon>Bacteria</taxon>
        <taxon>Pseudomonadati</taxon>
        <taxon>Pseudomonadota</taxon>
        <taxon>Gammaproteobacteria</taxon>
        <taxon>Methylococcales</taxon>
        <taxon>Methylococcaceae</taxon>
        <taxon>Methyloglobulus</taxon>
    </lineage>
</organism>
<dbReference type="AlphaFoldDB" id="V5BS56"/>
<keyword evidence="2" id="KW-1185">Reference proteome</keyword>
<sequence>MAWQNRGTYTYDHRGDAHPIGQDLDLSVYGPTGAYVGGSLSWDNPYEVVNFTPSVSGTYTIKVKRYANRDGGSAFRMGLLINTY</sequence>
<protein>
    <submittedName>
        <fullName evidence="1">Uncharacterized protein</fullName>
    </submittedName>
</protein>
<reference evidence="1 2" key="1">
    <citation type="journal article" date="2013" name="Genome Announc.">
        <title>Draft Genome Sequence of the Methanotrophic Gammaproteobacterium Methyloglobulus morosus DSM 22980 Strain KoM1.</title>
        <authorList>
            <person name="Poehlein A."/>
            <person name="Deutzmann J.S."/>
            <person name="Daniel R."/>
            <person name="Simeonova D.D."/>
        </authorList>
    </citation>
    <scope>NUCLEOTIDE SEQUENCE [LARGE SCALE GENOMIC DNA]</scope>
    <source>
        <strain evidence="1 2">KoM1</strain>
    </source>
</reference>
<dbReference type="Gene3D" id="2.60.120.380">
    <property type="match status" value="1"/>
</dbReference>
<evidence type="ECO:0000313" key="2">
    <source>
        <dbReference type="Proteomes" id="UP000017842"/>
    </source>
</evidence>
<gene>
    <name evidence="1" type="ORF">MGMO_167c00290</name>
</gene>
<proteinExistence type="predicted"/>